<evidence type="ECO:0000313" key="1">
    <source>
        <dbReference type="EMBL" id="PMF17661.1"/>
    </source>
</evidence>
<organism evidence="1 2">
    <name type="scientific">Vibrio splendidus</name>
    <dbReference type="NCBI Taxonomy" id="29497"/>
    <lineage>
        <taxon>Bacteria</taxon>
        <taxon>Pseudomonadati</taxon>
        <taxon>Pseudomonadota</taxon>
        <taxon>Gammaproteobacteria</taxon>
        <taxon>Vibrionales</taxon>
        <taxon>Vibrionaceae</taxon>
        <taxon>Vibrio</taxon>
    </lineage>
</organism>
<dbReference type="EMBL" id="MCSW01000219">
    <property type="protein sequence ID" value="PMF17661.1"/>
    <property type="molecule type" value="Genomic_DNA"/>
</dbReference>
<dbReference type="SUPFAM" id="SSF56281">
    <property type="entry name" value="Metallo-hydrolase/oxidoreductase"/>
    <property type="match status" value="1"/>
</dbReference>
<gene>
    <name evidence="1" type="ORF">BCV19_18150</name>
</gene>
<dbReference type="InterPro" id="IPR052159">
    <property type="entry name" value="Competence_DNA_uptake"/>
</dbReference>
<dbReference type="RefSeq" id="WP_102483253.1">
    <property type="nucleotide sequence ID" value="NZ_MCSW01000219.1"/>
</dbReference>
<dbReference type="PANTHER" id="PTHR30619:SF1">
    <property type="entry name" value="RECOMBINATION PROTEIN 2"/>
    <property type="match status" value="1"/>
</dbReference>
<evidence type="ECO:0008006" key="3">
    <source>
        <dbReference type="Google" id="ProtNLM"/>
    </source>
</evidence>
<reference evidence="2" key="1">
    <citation type="submission" date="2016-07" db="EMBL/GenBank/DDBJ databases">
        <title>Nontailed viruses are major unrecognized killers of bacteria in the ocean.</title>
        <authorList>
            <person name="Kauffman K."/>
            <person name="Hussain F."/>
            <person name="Yang J."/>
            <person name="Arevalo P."/>
            <person name="Brown J."/>
            <person name="Cutler M."/>
            <person name="Kelly L."/>
            <person name="Polz M.F."/>
        </authorList>
    </citation>
    <scope>NUCLEOTIDE SEQUENCE [LARGE SCALE GENOMIC DNA]</scope>
    <source>
        <strain evidence="2">10N.286.54.F3</strain>
    </source>
</reference>
<dbReference type="Gene3D" id="3.60.15.10">
    <property type="entry name" value="Ribonuclease Z/Hydroxyacylglutathione hydrolase-like"/>
    <property type="match status" value="1"/>
</dbReference>
<name>A0A2N7C911_VIBSP</name>
<dbReference type="InterPro" id="IPR036866">
    <property type="entry name" value="RibonucZ/Hydroxyglut_hydro"/>
</dbReference>
<protein>
    <recommendedName>
        <fullName evidence="3">Metallo-beta-lactamase domain-containing protein</fullName>
    </recommendedName>
</protein>
<sequence length="345" mass="38139">MSDFIKYLPVGNGDCILIKSGDNTVLTDIKYRTSSEDSYDIAPDIKDACSNNKLSLFISTHQDQDHVLGFAELFHCGKPENWKQSDDKLLINEIVCTDRALNEEGTEASKAIINEIQRRHKLTGDTKSKDGNRLIVVSEGDELSIDNKLSGIVLAPNSEEVNGESRNNSSIVIQWTYQSSSTATKSKILLGGDAECEVWERLDGDYEIEHLEWSLCTAPHHCSMTPLGAKEDRTVKGGKYIDNDKAISALSNKVGNAFVVSSSKEIKRNDDNPPHYQAKGKWIKIIENSADDAASSRFFCTSTHNDGKEAPVAFTLNDKGIHLEKKKNSQTKRAALSSTTKYGCM</sequence>
<dbReference type="PANTHER" id="PTHR30619">
    <property type="entry name" value="DNA INTERNALIZATION/COMPETENCE PROTEIN COMEC/REC2"/>
    <property type="match status" value="1"/>
</dbReference>
<evidence type="ECO:0000313" key="2">
    <source>
        <dbReference type="Proteomes" id="UP000235405"/>
    </source>
</evidence>
<dbReference type="Proteomes" id="UP000235405">
    <property type="component" value="Unassembled WGS sequence"/>
</dbReference>
<proteinExistence type="predicted"/>
<dbReference type="AlphaFoldDB" id="A0A2N7C911"/>
<comment type="caution">
    <text evidence="1">The sequence shown here is derived from an EMBL/GenBank/DDBJ whole genome shotgun (WGS) entry which is preliminary data.</text>
</comment>
<accession>A0A2N7C911</accession>